<sequence>MSAKQSVEASTHRPAPFLLRVRGRFLAPPHAPPPLLGWSLARAAACLLSRSRRRSLPSPRALPLPGSLARFASAVVAAAELLARQPTSWSHGDLQFSIELARERMDG</sequence>
<organism evidence="1 2">
    <name type="scientific">Eleusine coracana subsp. coracana</name>
    <dbReference type="NCBI Taxonomy" id="191504"/>
    <lineage>
        <taxon>Eukaryota</taxon>
        <taxon>Viridiplantae</taxon>
        <taxon>Streptophyta</taxon>
        <taxon>Embryophyta</taxon>
        <taxon>Tracheophyta</taxon>
        <taxon>Spermatophyta</taxon>
        <taxon>Magnoliopsida</taxon>
        <taxon>Liliopsida</taxon>
        <taxon>Poales</taxon>
        <taxon>Poaceae</taxon>
        <taxon>PACMAD clade</taxon>
        <taxon>Chloridoideae</taxon>
        <taxon>Cynodonteae</taxon>
        <taxon>Eleusininae</taxon>
        <taxon>Eleusine</taxon>
    </lineage>
</organism>
<accession>A0AAV5CPA1</accession>
<proteinExistence type="predicted"/>
<dbReference type="Proteomes" id="UP001054889">
    <property type="component" value="Unassembled WGS sequence"/>
</dbReference>
<gene>
    <name evidence="1" type="primary">ga16836</name>
    <name evidence="1" type="ORF">PR202_ga16836</name>
</gene>
<evidence type="ECO:0000313" key="1">
    <source>
        <dbReference type="EMBL" id="GJM99709.1"/>
    </source>
</evidence>
<comment type="caution">
    <text evidence="1">The sequence shown here is derived from an EMBL/GenBank/DDBJ whole genome shotgun (WGS) entry which is preliminary data.</text>
</comment>
<keyword evidence="2" id="KW-1185">Reference proteome</keyword>
<name>A0AAV5CPA1_ELECO</name>
<dbReference type="EMBL" id="BQKI01000008">
    <property type="protein sequence ID" value="GJM99709.1"/>
    <property type="molecule type" value="Genomic_DNA"/>
</dbReference>
<reference evidence="1" key="1">
    <citation type="journal article" date="2018" name="DNA Res.">
        <title>Multiple hybrid de novo genome assembly of finger millet, an orphan allotetraploid crop.</title>
        <authorList>
            <person name="Hatakeyama M."/>
            <person name="Aluri S."/>
            <person name="Balachadran M.T."/>
            <person name="Sivarajan S.R."/>
            <person name="Patrignani A."/>
            <person name="Gruter S."/>
            <person name="Poveda L."/>
            <person name="Shimizu-Inatsugi R."/>
            <person name="Baeten J."/>
            <person name="Francoijs K.J."/>
            <person name="Nataraja K.N."/>
            <person name="Reddy Y.A.N."/>
            <person name="Phadnis S."/>
            <person name="Ravikumar R.L."/>
            <person name="Schlapbach R."/>
            <person name="Sreeman S.M."/>
            <person name="Shimizu K.K."/>
        </authorList>
    </citation>
    <scope>NUCLEOTIDE SEQUENCE</scope>
</reference>
<dbReference type="AlphaFoldDB" id="A0AAV5CPA1"/>
<evidence type="ECO:0000313" key="2">
    <source>
        <dbReference type="Proteomes" id="UP001054889"/>
    </source>
</evidence>
<reference evidence="1" key="2">
    <citation type="submission" date="2021-12" db="EMBL/GenBank/DDBJ databases">
        <title>Resequencing data analysis of finger millet.</title>
        <authorList>
            <person name="Hatakeyama M."/>
            <person name="Aluri S."/>
            <person name="Balachadran M.T."/>
            <person name="Sivarajan S.R."/>
            <person name="Poveda L."/>
            <person name="Shimizu-Inatsugi R."/>
            <person name="Schlapbach R."/>
            <person name="Sreeman S.M."/>
            <person name="Shimizu K.K."/>
        </authorList>
    </citation>
    <scope>NUCLEOTIDE SEQUENCE</scope>
</reference>
<protein>
    <submittedName>
        <fullName evidence="1">Uncharacterized protein</fullName>
    </submittedName>
</protein>